<dbReference type="InterPro" id="IPR004562">
    <property type="entry name" value="LipoylTrfase_LipoateP_Ligase"/>
</dbReference>
<evidence type="ECO:0000313" key="9">
    <source>
        <dbReference type="EMBL" id="AET67344.1"/>
    </source>
</evidence>
<evidence type="ECO:0000256" key="1">
    <source>
        <dbReference type="ARBA" id="ARBA00005085"/>
    </source>
</evidence>
<dbReference type="GO" id="GO:0009249">
    <property type="term" value="P:protein lipoylation"/>
    <property type="evidence" value="ECO:0007669"/>
    <property type="project" value="InterPro"/>
</dbReference>
<dbReference type="HOGENOM" id="CLU_022986_0_1_9"/>
<dbReference type="NCBIfam" id="TIGR00545">
    <property type="entry name" value="lipoyltrans"/>
    <property type="match status" value="1"/>
</dbReference>
<dbReference type="Proteomes" id="UP000006346">
    <property type="component" value="Chromosome"/>
</dbReference>
<dbReference type="SUPFAM" id="SSF55681">
    <property type="entry name" value="Class II aaRS and biotin synthetases"/>
    <property type="match status" value="1"/>
</dbReference>
<evidence type="ECO:0000256" key="3">
    <source>
        <dbReference type="ARBA" id="ARBA00012367"/>
    </source>
</evidence>
<dbReference type="GO" id="GO:0017118">
    <property type="term" value="F:lipoyltransferase activity"/>
    <property type="evidence" value="ECO:0007669"/>
    <property type="project" value="TreeGrafter"/>
</dbReference>
<organism evidence="9 10">
    <name type="scientific">Desulfosporosinus orientis (strain ATCC 19365 / DSM 765 / NCIMB 8382 / VKM B-1628 / Singapore I)</name>
    <name type="common">Desulfotomaculum orientis</name>
    <dbReference type="NCBI Taxonomy" id="768706"/>
    <lineage>
        <taxon>Bacteria</taxon>
        <taxon>Bacillati</taxon>
        <taxon>Bacillota</taxon>
        <taxon>Clostridia</taxon>
        <taxon>Eubacteriales</taxon>
        <taxon>Desulfitobacteriaceae</taxon>
        <taxon>Desulfosporosinus</taxon>
    </lineage>
</organism>
<comment type="pathway">
    <text evidence="1">Protein modification; protein lipoylation via exogenous pathway; protein N(6)-(lipoyl)lysine from lipoate: step 2/2.</text>
</comment>
<keyword evidence="5" id="KW-0547">Nucleotide-binding</keyword>
<dbReference type="PROSITE" id="PS51733">
    <property type="entry name" value="BPL_LPL_CATALYTIC"/>
    <property type="match status" value="1"/>
</dbReference>
<evidence type="ECO:0000256" key="4">
    <source>
        <dbReference type="ARBA" id="ARBA00022598"/>
    </source>
</evidence>
<proteinExistence type="predicted"/>
<dbReference type="InterPro" id="IPR019491">
    <property type="entry name" value="Lipoate_protein_ligase_C"/>
</dbReference>
<evidence type="ECO:0000256" key="5">
    <source>
        <dbReference type="ARBA" id="ARBA00022741"/>
    </source>
</evidence>
<comment type="pathway">
    <text evidence="2">Protein modification; protein lipoylation via exogenous pathway; protein N(6)-(lipoyl)lysine from lipoate: step 1/2.</text>
</comment>
<dbReference type="InterPro" id="IPR045864">
    <property type="entry name" value="aa-tRNA-synth_II/BPL/LPL"/>
</dbReference>
<dbReference type="GO" id="GO:0016979">
    <property type="term" value="F:lipoate-protein ligase activity"/>
    <property type="evidence" value="ECO:0007669"/>
    <property type="project" value="UniProtKB-EC"/>
</dbReference>
<dbReference type="PANTHER" id="PTHR12561">
    <property type="entry name" value="LIPOATE-PROTEIN LIGASE"/>
    <property type="match status" value="1"/>
</dbReference>
<dbReference type="RefSeq" id="WP_014184163.1">
    <property type="nucleotide sequence ID" value="NC_016584.1"/>
</dbReference>
<dbReference type="EC" id="6.3.1.20" evidence="3"/>
<protein>
    <recommendedName>
        <fullName evidence="3">lipoate--protein ligase</fullName>
        <ecNumber evidence="3">6.3.1.20</ecNumber>
    </recommendedName>
</protein>
<dbReference type="STRING" id="768706.Desor_1704"/>
<dbReference type="SUPFAM" id="SSF82649">
    <property type="entry name" value="SufE/NifU"/>
    <property type="match status" value="1"/>
</dbReference>
<keyword evidence="6" id="KW-0067">ATP-binding</keyword>
<dbReference type="Pfam" id="PF10437">
    <property type="entry name" value="Lip_prot_lig_C"/>
    <property type="match status" value="1"/>
</dbReference>
<evidence type="ECO:0000256" key="6">
    <source>
        <dbReference type="ARBA" id="ARBA00022840"/>
    </source>
</evidence>
<keyword evidence="9" id="KW-0808">Transferase</keyword>
<dbReference type="CDD" id="cd16443">
    <property type="entry name" value="LplA"/>
    <property type="match status" value="1"/>
</dbReference>
<feature type="domain" description="BPL/LPL catalytic" evidence="8">
    <location>
        <begin position="36"/>
        <end position="219"/>
    </location>
</feature>
<dbReference type="eggNOG" id="COG0095">
    <property type="taxonomic scope" value="Bacteria"/>
</dbReference>
<dbReference type="Gene3D" id="3.30.390.50">
    <property type="entry name" value="CO dehydrogenase flavoprotein, C-terminal domain"/>
    <property type="match status" value="1"/>
</dbReference>
<dbReference type="UniPathway" id="UPA00537">
    <property type="reaction ID" value="UER00594"/>
</dbReference>
<dbReference type="Pfam" id="PF21948">
    <property type="entry name" value="LplA-B_cat"/>
    <property type="match status" value="1"/>
</dbReference>
<dbReference type="InterPro" id="IPR004143">
    <property type="entry name" value="BPL_LPL_catalytic"/>
</dbReference>
<dbReference type="AlphaFoldDB" id="G7W5W8"/>
<evidence type="ECO:0000313" key="10">
    <source>
        <dbReference type="Proteomes" id="UP000006346"/>
    </source>
</evidence>
<dbReference type="Gene3D" id="3.30.930.10">
    <property type="entry name" value="Bira Bifunctional Protein, Domain 2"/>
    <property type="match status" value="1"/>
</dbReference>
<reference evidence="10" key="1">
    <citation type="submission" date="2011-11" db="EMBL/GenBank/DDBJ databases">
        <title>Complete sequence of Desulfosporosinus orientis DSM 765.</title>
        <authorList>
            <person name="Lucas S."/>
            <person name="Han J."/>
            <person name="Lapidus A."/>
            <person name="Cheng J.-F."/>
            <person name="Goodwin L."/>
            <person name="Pitluck S."/>
            <person name="Peters L."/>
            <person name="Ovchinnikova G."/>
            <person name="Teshima H."/>
            <person name="Detter J.C."/>
            <person name="Han C."/>
            <person name="Tapia R."/>
            <person name="Land M."/>
            <person name="Hauser L."/>
            <person name="Kyrpides N."/>
            <person name="Ivanova N."/>
            <person name="Pagani I."/>
            <person name="Pester M."/>
            <person name="Spring S."/>
            <person name="Ollivier B."/>
            <person name="Rattei T."/>
            <person name="Klenk H.-P."/>
            <person name="Wagner M."/>
            <person name="Loy A."/>
            <person name="Woyke T."/>
        </authorList>
    </citation>
    <scope>NUCLEOTIDE SEQUENCE [LARGE SCALE GENOMIC DNA]</scope>
    <source>
        <strain evidence="10">ATCC 19365 / DSM 765 / NCIMB 8382 / VKM B-1628</strain>
    </source>
</reference>
<evidence type="ECO:0000256" key="2">
    <source>
        <dbReference type="ARBA" id="ARBA00005124"/>
    </source>
</evidence>
<sequence length="339" mass="39053">MFKLLNQNYDTRIVFSKSFDPWFNLALEEHLLREVKQGQVILYLWQNQNTVVIGRNQNAWKECRCTELEQAGGKLARRLSGGGAVFHDLGNLNFTFIMDKEKYDLEKQLRVILEAVRKFGINAEFTGRNDLTVDGRKFSGNAFYFERDRAYHHGTILINVDVDKLSKYLQVSKQKIVSKGVDSVRARIGNLSLYRPDITIEKMNQALMESFQELYGKSSEQPLTIDNSSYELQGLYQKYSSWEWLYGKTPSFDILLETRFPWGGIELGLSLKNGIINESKIYSDAMNSHLIERLASALINLPLSKETMVSSIRELEVDKEDEMIINDLVTWINGDSFTI</sequence>
<dbReference type="KEGG" id="dor:Desor_1704"/>
<dbReference type="EMBL" id="CP003108">
    <property type="protein sequence ID" value="AET67344.1"/>
    <property type="molecule type" value="Genomic_DNA"/>
</dbReference>
<gene>
    <name evidence="9" type="ordered locus">Desor_1704</name>
</gene>
<comment type="catalytic activity">
    <reaction evidence="7">
        <text>L-lysyl-[lipoyl-carrier protein] + (R)-lipoate + ATP = N(6)-[(R)-lipoyl]-L-lysyl-[lipoyl-carrier protein] + AMP + diphosphate + H(+)</text>
        <dbReference type="Rhea" id="RHEA:49288"/>
        <dbReference type="Rhea" id="RHEA-COMP:10500"/>
        <dbReference type="Rhea" id="RHEA-COMP:10502"/>
        <dbReference type="ChEBI" id="CHEBI:15378"/>
        <dbReference type="ChEBI" id="CHEBI:29969"/>
        <dbReference type="ChEBI" id="CHEBI:30616"/>
        <dbReference type="ChEBI" id="CHEBI:33019"/>
        <dbReference type="ChEBI" id="CHEBI:83088"/>
        <dbReference type="ChEBI" id="CHEBI:83099"/>
        <dbReference type="ChEBI" id="CHEBI:456215"/>
        <dbReference type="EC" id="6.3.1.20"/>
    </reaction>
</comment>
<keyword evidence="4 9" id="KW-0436">Ligase</keyword>
<dbReference type="PATRIC" id="fig|768706.3.peg.1700"/>
<evidence type="ECO:0000256" key="7">
    <source>
        <dbReference type="ARBA" id="ARBA00048037"/>
    </source>
</evidence>
<reference evidence="9 10" key="2">
    <citation type="journal article" date="2012" name="J. Bacteriol.">
        <title>Complete genome sequences of Desulfosporosinus orientis DSM765T, Desulfosporosinus youngiae DSM17734T, Desulfosporosinus meridiei DSM13257T, and Desulfosporosinus acidiphilus DSM22704T.</title>
        <authorList>
            <person name="Pester M."/>
            <person name="Brambilla E."/>
            <person name="Alazard D."/>
            <person name="Rattei T."/>
            <person name="Weinmaier T."/>
            <person name="Han J."/>
            <person name="Lucas S."/>
            <person name="Lapidus A."/>
            <person name="Cheng J.F."/>
            <person name="Goodwin L."/>
            <person name="Pitluck S."/>
            <person name="Peters L."/>
            <person name="Ovchinnikova G."/>
            <person name="Teshima H."/>
            <person name="Detter J.C."/>
            <person name="Han C.S."/>
            <person name="Tapia R."/>
            <person name="Land M.L."/>
            <person name="Hauser L."/>
            <person name="Kyrpides N.C."/>
            <person name="Ivanova N.N."/>
            <person name="Pagani I."/>
            <person name="Huntmann M."/>
            <person name="Wei C.L."/>
            <person name="Davenport K.W."/>
            <person name="Daligault H."/>
            <person name="Chain P.S."/>
            <person name="Chen A."/>
            <person name="Mavromatis K."/>
            <person name="Markowitz V."/>
            <person name="Szeto E."/>
            <person name="Mikhailova N."/>
            <person name="Pati A."/>
            <person name="Wagner M."/>
            <person name="Woyke T."/>
            <person name="Ollivier B."/>
            <person name="Klenk H.P."/>
            <person name="Spring S."/>
            <person name="Loy A."/>
        </authorList>
    </citation>
    <scope>NUCLEOTIDE SEQUENCE [LARGE SCALE GENOMIC DNA]</scope>
    <source>
        <strain evidence="10">ATCC 19365 / DSM 765 / NCIMB 8382 / VKM B-1628</strain>
    </source>
</reference>
<dbReference type="GO" id="GO:0005524">
    <property type="term" value="F:ATP binding"/>
    <property type="evidence" value="ECO:0007669"/>
    <property type="project" value="UniProtKB-KW"/>
</dbReference>
<name>G7W5W8_DESOD</name>
<accession>G7W5W8</accession>
<dbReference type="PANTHER" id="PTHR12561:SF3">
    <property type="entry name" value="LIPOYLTRANSFERASE 1, MITOCHONDRIAL"/>
    <property type="match status" value="1"/>
</dbReference>
<evidence type="ECO:0000259" key="8">
    <source>
        <dbReference type="PROSITE" id="PS51733"/>
    </source>
</evidence>
<dbReference type="GO" id="GO:0005737">
    <property type="term" value="C:cytoplasm"/>
    <property type="evidence" value="ECO:0007669"/>
    <property type="project" value="TreeGrafter"/>
</dbReference>
<keyword evidence="10" id="KW-1185">Reference proteome</keyword>